<dbReference type="Proteomes" id="UP000264779">
    <property type="component" value="Unassembled WGS sequence"/>
</dbReference>
<organism evidence="2 3">
    <name type="scientific">Alteromonas australica</name>
    <dbReference type="NCBI Taxonomy" id="589873"/>
    <lineage>
        <taxon>Bacteria</taxon>
        <taxon>Pseudomonadati</taxon>
        <taxon>Pseudomonadota</taxon>
        <taxon>Gammaproteobacteria</taxon>
        <taxon>Alteromonadales</taxon>
        <taxon>Alteromonadaceae</taxon>
        <taxon>Alteromonas/Salinimonas group</taxon>
        <taxon>Alteromonas</taxon>
    </lineage>
</organism>
<evidence type="ECO:0000313" key="2">
    <source>
        <dbReference type="EMBL" id="HBU50658.1"/>
    </source>
</evidence>
<dbReference type="EMBL" id="DONK01000077">
    <property type="protein sequence ID" value="HBU50658.1"/>
    <property type="molecule type" value="Genomic_DNA"/>
</dbReference>
<gene>
    <name evidence="2" type="ORF">DEB45_05295</name>
</gene>
<feature type="domain" description="DUF4136" evidence="1">
    <location>
        <begin position="37"/>
        <end position="184"/>
    </location>
</feature>
<proteinExistence type="predicted"/>
<sequence length="187" mass="20100">MQINHPTFTVFKHAAYTILFCVALAGCASNKPEINISESHNFAALNTFYVTPPLNAINEVIENQVANAITRTLQSKGLTPSSEEDADIIVGFFPSTASKENGTRVNLGLGTGIFGRSGGLSLGSIFSLPVGEQVTQYQNLQIDMVHNNEFIYSAAGSAELESKDSISVQQKLEQLVEALLTAYPTNS</sequence>
<reference evidence="2 3" key="1">
    <citation type="journal article" date="2018" name="Nat. Biotechnol.">
        <title>A standardized bacterial taxonomy based on genome phylogeny substantially revises the tree of life.</title>
        <authorList>
            <person name="Parks D.H."/>
            <person name="Chuvochina M."/>
            <person name="Waite D.W."/>
            <person name="Rinke C."/>
            <person name="Skarshewski A."/>
            <person name="Chaumeil P.A."/>
            <person name="Hugenholtz P."/>
        </authorList>
    </citation>
    <scope>NUCLEOTIDE SEQUENCE [LARGE SCALE GENOMIC DNA]</scope>
    <source>
        <strain evidence="2">UBA11621</strain>
    </source>
</reference>
<dbReference type="RefSeq" id="WP_272966256.1">
    <property type="nucleotide sequence ID" value="NZ_CALBIY010000102.1"/>
</dbReference>
<dbReference type="InterPro" id="IPR025411">
    <property type="entry name" value="DUF4136"/>
</dbReference>
<accession>A0A358DWS7</accession>
<evidence type="ECO:0000313" key="3">
    <source>
        <dbReference type="Proteomes" id="UP000264779"/>
    </source>
</evidence>
<name>A0A358DWS7_9ALTE</name>
<comment type="caution">
    <text evidence="2">The sequence shown here is derived from an EMBL/GenBank/DDBJ whole genome shotgun (WGS) entry which is preliminary data.</text>
</comment>
<dbReference type="AlphaFoldDB" id="A0A358DWS7"/>
<evidence type="ECO:0000259" key="1">
    <source>
        <dbReference type="Pfam" id="PF13590"/>
    </source>
</evidence>
<protein>
    <submittedName>
        <fullName evidence="2">DUF4136 domain-containing protein</fullName>
    </submittedName>
</protein>
<dbReference type="Gene3D" id="3.30.160.670">
    <property type="match status" value="1"/>
</dbReference>
<dbReference type="Pfam" id="PF13590">
    <property type="entry name" value="DUF4136"/>
    <property type="match status" value="1"/>
</dbReference>